<dbReference type="RefSeq" id="WP_249860562.1">
    <property type="nucleotide sequence ID" value="NZ_CP027059.1"/>
</dbReference>
<organism evidence="2 3">
    <name type="scientific">Paenibacillus konkukensis</name>
    <dbReference type="NCBI Taxonomy" id="2020716"/>
    <lineage>
        <taxon>Bacteria</taxon>
        <taxon>Bacillati</taxon>
        <taxon>Bacillota</taxon>
        <taxon>Bacilli</taxon>
        <taxon>Bacillales</taxon>
        <taxon>Paenibacillaceae</taxon>
        <taxon>Paenibacillus</taxon>
    </lineage>
</organism>
<feature type="transmembrane region" description="Helical" evidence="1">
    <location>
        <begin position="91"/>
        <end position="108"/>
    </location>
</feature>
<feature type="transmembrane region" description="Helical" evidence="1">
    <location>
        <begin position="181"/>
        <end position="202"/>
    </location>
</feature>
<protein>
    <recommendedName>
        <fullName evidence="4">DUF2306 domain-containing protein</fullName>
    </recommendedName>
</protein>
<proteinExistence type="predicted"/>
<gene>
    <name evidence="2" type="ORF">SK3146_04093</name>
</gene>
<dbReference type="EMBL" id="CP027059">
    <property type="protein sequence ID" value="UQZ84838.1"/>
    <property type="molecule type" value="Genomic_DNA"/>
</dbReference>
<reference evidence="2" key="1">
    <citation type="submission" date="2018-02" db="EMBL/GenBank/DDBJ databases">
        <authorList>
            <person name="Kim S.-K."/>
            <person name="Jung H.-I."/>
            <person name="Lee S.-W."/>
        </authorList>
    </citation>
    <scope>NUCLEOTIDE SEQUENCE</scope>
    <source>
        <strain evidence="2">SK3146</strain>
    </source>
</reference>
<evidence type="ECO:0000313" key="2">
    <source>
        <dbReference type="EMBL" id="UQZ84838.1"/>
    </source>
</evidence>
<keyword evidence="1" id="KW-0812">Transmembrane</keyword>
<dbReference type="Proteomes" id="UP001057134">
    <property type="component" value="Chromosome"/>
</dbReference>
<evidence type="ECO:0000313" key="3">
    <source>
        <dbReference type="Proteomes" id="UP001057134"/>
    </source>
</evidence>
<reference evidence="2" key="2">
    <citation type="journal article" date="2021" name="J Anim Sci Technol">
        <title>Complete genome sequence of Paenibacillus konkukensis sp. nov. SK3146 as a potential probiotic strain.</title>
        <authorList>
            <person name="Jung H.I."/>
            <person name="Park S."/>
            <person name="Niu K.M."/>
            <person name="Lee S.W."/>
            <person name="Kothari D."/>
            <person name="Yi K.J."/>
            <person name="Kim S.K."/>
        </authorList>
    </citation>
    <scope>NUCLEOTIDE SEQUENCE</scope>
    <source>
        <strain evidence="2">SK3146</strain>
    </source>
</reference>
<keyword evidence="3" id="KW-1185">Reference proteome</keyword>
<dbReference type="InterPro" id="IPR018750">
    <property type="entry name" value="DUF2306_membrane"/>
</dbReference>
<evidence type="ECO:0008006" key="4">
    <source>
        <dbReference type="Google" id="ProtNLM"/>
    </source>
</evidence>
<feature type="transmembrane region" description="Helical" evidence="1">
    <location>
        <begin position="151"/>
        <end position="175"/>
    </location>
</feature>
<dbReference type="Pfam" id="PF10067">
    <property type="entry name" value="DUF2306"/>
    <property type="match status" value="1"/>
</dbReference>
<sequence length="214" mass="24457">MTKTKLMYRFMMIAVMGLIIYFIYMNFIKDPGASAFLSHKTGAKRPVQLPVWLPVMYVHVAFACLAMLTGLINFSRLIWEKRRRVHRWNGYAYLLSVVIVDVTSGYMAPYATGGKLTSIAFNQLNAYWLIVTIAALVMAKKKRIDRHRRWMLRSYVFCFTNVPIHFITWVCYAGVGLSYTVSYTIGVYGAIVLLVLLAELIVRTGFKQSGLSNL</sequence>
<feature type="transmembrane region" description="Helical" evidence="1">
    <location>
        <begin position="56"/>
        <end position="79"/>
    </location>
</feature>
<keyword evidence="1" id="KW-1133">Transmembrane helix</keyword>
<keyword evidence="1" id="KW-0472">Membrane</keyword>
<feature type="transmembrane region" description="Helical" evidence="1">
    <location>
        <begin position="120"/>
        <end position="139"/>
    </location>
</feature>
<name>A0ABY4RTI2_9BACL</name>
<accession>A0ABY4RTI2</accession>
<feature type="transmembrane region" description="Helical" evidence="1">
    <location>
        <begin position="7"/>
        <end position="28"/>
    </location>
</feature>
<evidence type="ECO:0000256" key="1">
    <source>
        <dbReference type="SAM" id="Phobius"/>
    </source>
</evidence>